<organism evidence="1 2">
    <name type="scientific">Streblomastix strix</name>
    <dbReference type="NCBI Taxonomy" id="222440"/>
    <lineage>
        <taxon>Eukaryota</taxon>
        <taxon>Metamonada</taxon>
        <taxon>Preaxostyla</taxon>
        <taxon>Oxymonadida</taxon>
        <taxon>Streblomastigidae</taxon>
        <taxon>Streblomastix</taxon>
    </lineage>
</organism>
<name>A0A5J4WMV5_9EUKA</name>
<dbReference type="SUPFAM" id="SSF51126">
    <property type="entry name" value="Pectin lyase-like"/>
    <property type="match status" value="1"/>
</dbReference>
<evidence type="ECO:0008006" key="3">
    <source>
        <dbReference type="Google" id="ProtNLM"/>
    </source>
</evidence>
<dbReference type="OrthoDB" id="5970941at2759"/>
<dbReference type="InterPro" id="IPR011050">
    <property type="entry name" value="Pectin_lyase_fold/virulence"/>
</dbReference>
<dbReference type="EMBL" id="SNRW01001545">
    <property type="protein sequence ID" value="KAA6395986.1"/>
    <property type="molecule type" value="Genomic_DNA"/>
</dbReference>
<feature type="non-terminal residue" evidence="1">
    <location>
        <position position="209"/>
    </location>
</feature>
<dbReference type="AlphaFoldDB" id="A0A5J4WMV5"/>
<proteinExistence type="predicted"/>
<gene>
    <name evidence="1" type="ORF">EZS28_008485</name>
</gene>
<reference evidence="1 2" key="1">
    <citation type="submission" date="2019-03" db="EMBL/GenBank/DDBJ databases">
        <title>Single cell metagenomics reveals metabolic interactions within the superorganism composed of flagellate Streblomastix strix and complex community of Bacteroidetes bacteria on its surface.</title>
        <authorList>
            <person name="Treitli S.C."/>
            <person name="Kolisko M."/>
            <person name="Husnik F."/>
            <person name="Keeling P."/>
            <person name="Hampl V."/>
        </authorList>
    </citation>
    <scope>NUCLEOTIDE SEQUENCE [LARGE SCALE GENOMIC DNA]</scope>
    <source>
        <strain evidence="1">ST1C</strain>
    </source>
</reference>
<evidence type="ECO:0000313" key="1">
    <source>
        <dbReference type="EMBL" id="KAA6395986.1"/>
    </source>
</evidence>
<accession>A0A5J4WMV5</accession>
<sequence length="209" mass="21655">MNQIGLINVTAETTIVQGEDYIGDGLGIIEVNQSTDEYIVDTCTFTNCLSGAIYFELSNGGKAQIINSQFTGCQTSGSGGAINANIQSGGILTIDGQCRFINCSAQNSGGGIYTQIDGENSKLIIRYGVIFDTCSGEAGGGLFAMVKYSAQLIFEGDCKFINCSANSGSGGGMHAQSSGEGCLIRVIGELLFNNCSSSSIGGGIYFSET</sequence>
<evidence type="ECO:0000313" key="2">
    <source>
        <dbReference type="Proteomes" id="UP000324800"/>
    </source>
</evidence>
<protein>
    <recommendedName>
        <fullName evidence="3">Right handed beta helix domain-containing protein</fullName>
    </recommendedName>
</protein>
<dbReference type="Proteomes" id="UP000324800">
    <property type="component" value="Unassembled WGS sequence"/>
</dbReference>
<comment type="caution">
    <text evidence="1">The sequence shown here is derived from an EMBL/GenBank/DDBJ whole genome shotgun (WGS) entry which is preliminary data.</text>
</comment>